<reference evidence="2" key="1">
    <citation type="submission" date="2018-10" db="EMBL/GenBank/DDBJ databases">
        <title>Effector identification in a new, highly contiguous assembly of the strawberry crown rot pathogen Phytophthora cactorum.</title>
        <authorList>
            <person name="Armitage A.D."/>
            <person name="Nellist C.F."/>
            <person name="Bates H."/>
            <person name="Vickerstaff R.J."/>
            <person name="Harrison R.J."/>
        </authorList>
    </citation>
    <scope>NUCLEOTIDE SEQUENCE</scope>
    <source>
        <strain evidence="2">4040</strain>
    </source>
</reference>
<accession>A0A8T1ABG9</accession>
<protein>
    <submittedName>
        <fullName evidence="2">Uncharacterized protein</fullName>
    </submittedName>
</protein>
<dbReference type="EMBL" id="RCMK01003628">
    <property type="protein sequence ID" value="KAG2874143.1"/>
    <property type="molecule type" value="Genomic_DNA"/>
</dbReference>
<name>A0A8T1ABG9_9STRA</name>
<organism evidence="2 3">
    <name type="scientific">Phytophthora cactorum</name>
    <dbReference type="NCBI Taxonomy" id="29920"/>
    <lineage>
        <taxon>Eukaryota</taxon>
        <taxon>Sar</taxon>
        <taxon>Stramenopiles</taxon>
        <taxon>Oomycota</taxon>
        <taxon>Peronosporomycetes</taxon>
        <taxon>Peronosporales</taxon>
        <taxon>Peronosporaceae</taxon>
        <taxon>Phytophthora</taxon>
    </lineage>
</organism>
<evidence type="ECO:0000256" key="1">
    <source>
        <dbReference type="SAM" id="MobiDB-lite"/>
    </source>
</evidence>
<feature type="non-terminal residue" evidence="2">
    <location>
        <position position="358"/>
    </location>
</feature>
<comment type="caution">
    <text evidence="2">The sequence shown here is derived from an EMBL/GenBank/DDBJ whole genome shotgun (WGS) entry which is preliminary data.</text>
</comment>
<gene>
    <name evidence="2" type="ORF">PC117_g27664</name>
</gene>
<feature type="region of interest" description="Disordered" evidence="1">
    <location>
        <begin position="1"/>
        <end position="35"/>
    </location>
</feature>
<sequence length="358" mass="36379">MAGAGETEITDPDRTPGPVVPVNGSLGDLIDLSMDDSDDETYATAANALNGSEEVLAAAEITDPVDDLAVPEDMAGAGETEITDPDRTPGPVVPVNGSLGDLIDLSMDDSDDETYATAANALNGSEEVLAAAEITDPVDDMAVPEDMAGAGETEITDPDRTPGPVVPVNGSLGDLIDLSMDDSDDETYATAANALNGSEEVLAAAEITDPVDDLAVPEDMAGAGETEITDPDRTPGPVVPVNGSLGDLIDLSMDDSDDETYATAANALNGSEEVLAAAEITDPVDDMAVPEDMAGAGETEITDPDRTPGPVVPVNGSLGDLIDLSMDDSDDETYATAANALNGSEEVLAAAEITDPVD</sequence>
<evidence type="ECO:0000313" key="2">
    <source>
        <dbReference type="EMBL" id="KAG2874143.1"/>
    </source>
</evidence>
<proteinExistence type="predicted"/>
<evidence type="ECO:0000313" key="3">
    <source>
        <dbReference type="Proteomes" id="UP000736787"/>
    </source>
</evidence>
<dbReference type="Proteomes" id="UP000736787">
    <property type="component" value="Unassembled WGS sequence"/>
</dbReference>
<dbReference type="AlphaFoldDB" id="A0A8T1ABG9"/>